<proteinExistence type="predicted"/>
<feature type="chain" id="PRO_5046968660" evidence="1">
    <location>
        <begin position="21"/>
        <end position="181"/>
    </location>
</feature>
<keyword evidence="3" id="KW-1185">Reference proteome</keyword>
<sequence length="181" mass="19710">MPRVFLSLVSLVVLQSSGWAQTPVTPPSPQPEENPYELVPVADDQTVIEAKSLILQTGVLGTAQSQTLPGQRPLGPGSGMADLAAEMPNAFRCYGFILGAGEKLRLRLQGQTGGRIFMKFLPKRPADAMASQVRRANLMPAPSRAARIEITNVTDKPYQVALMLYGQANYPYTLVIERTKK</sequence>
<evidence type="ECO:0000256" key="1">
    <source>
        <dbReference type="SAM" id="SignalP"/>
    </source>
</evidence>
<reference evidence="2" key="1">
    <citation type="journal article" date="2023" name="Antonie Van Leeuwenhoek">
        <title>Mesoterricola silvestris gen. nov., sp. nov., Mesoterricola sediminis sp. nov., Geothrix oryzae sp. nov., Geothrix edaphica sp. nov., Geothrix rubra sp. nov., and Geothrix limicola sp. nov., six novel members of Acidobacteriota isolated from soils.</title>
        <authorList>
            <person name="Itoh H."/>
            <person name="Sugisawa Y."/>
            <person name="Mise K."/>
            <person name="Xu Z."/>
            <person name="Kuniyasu M."/>
            <person name="Ushijima N."/>
            <person name="Kawano K."/>
            <person name="Kobayashi E."/>
            <person name="Shiratori Y."/>
            <person name="Masuda Y."/>
            <person name="Senoo K."/>
        </authorList>
    </citation>
    <scope>NUCLEOTIDE SEQUENCE</scope>
    <source>
        <strain evidence="2">Red802</strain>
    </source>
</reference>
<dbReference type="EMBL" id="BSDC01000002">
    <property type="protein sequence ID" value="GLH67705.1"/>
    <property type="molecule type" value="Genomic_DNA"/>
</dbReference>
<organism evidence="2 3">
    <name type="scientific">Geothrix edaphica</name>
    <dbReference type="NCBI Taxonomy" id="2927976"/>
    <lineage>
        <taxon>Bacteria</taxon>
        <taxon>Pseudomonadati</taxon>
        <taxon>Acidobacteriota</taxon>
        <taxon>Holophagae</taxon>
        <taxon>Holophagales</taxon>
        <taxon>Holophagaceae</taxon>
        <taxon>Geothrix</taxon>
    </lineage>
</organism>
<protein>
    <submittedName>
        <fullName evidence="2">Uncharacterized protein</fullName>
    </submittedName>
</protein>
<name>A0ABQ5PZ23_9BACT</name>
<comment type="caution">
    <text evidence="2">The sequence shown here is derived from an EMBL/GenBank/DDBJ whole genome shotgun (WGS) entry which is preliminary data.</text>
</comment>
<feature type="signal peptide" evidence="1">
    <location>
        <begin position="1"/>
        <end position="20"/>
    </location>
</feature>
<keyword evidence="1" id="KW-0732">Signal</keyword>
<dbReference type="RefSeq" id="WP_285609007.1">
    <property type="nucleotide sequence ID" value="NZ_BSDC01000002.1"/>
</dbReference>
<evidence type="ECO:0000313" key="3">
    <source>
        <dbReference type="Proteomes" id="UP001165044"/>
    </source>
</evidence>
<evidence type="ECO:0000313" key="2">
    <source>
        <dbReference type="EMBL" id="GLH67705.1"/>
    </source>
</evidence>
<gene>
    <name evidence="2" type="ORF">GETHED_20690</name>
</gene>
<dbReference type="Proteomes" id="UP001165044">
    <property type="component" value="Unassembled WGS sequence"/>
</dbReference>
<accession>A0ABQ5PZ23</accession>